<dbReference type="PROSITE" id="PS01180">
    <property type="entry name" value="CUB"/>
    <property type="match status" value="1"/>
</dbReference>
<evidence type="ECO:0000313" key="20">
    <source>
        <dbReference type="WBParaSite" id="L893_g12214.t1"/>
    </source>
</evidence>
<feature type="disulfide bond" evidence="14">
    <location>
        <begin position="217"/>
        <end position="239"/>
    </location>
</feature>
<organism evidence="19 20">
    <name type="scientific">Steinernema glaseri</name>
    <dbReference type="NCBI Taxonomy" id="37863"/>
    <lineage>
        <taxon>Eukaryota</taxon>
        <taxon>Metazoa</taxon>
        <taxon>Ecdysozoa</taxon>
        <taxon>Nematoda</taxon>
        <taxon>Chromadorea</taxon>
        <taxon>Rhabditida</taxon>
        <taxon>Tylenchina</taxon>
        <taxon>Panagrolaimomorpha</taxon>
        <taxon>Strongyloidoidea</taxon>
        <taxon>Steinernematidae</taxon>
        <taxon>Steinernema</taxon>
    </lineage>
</organism>
<keyword evidence="10 14" id="KW-1015">Disulfide bond</keyword>
<feature type="chain" id="PRO_5009029941" description="Zinc metalloproteinase" evidence="12 15">
    <location>
        <begin position="17"/>
        <end position="584"/>
    </location>
</feature>
<evidence type="ECO:0000256" key="14">
    <source>
        <dbReference type="PROSITE-ProRule" id="PRU01211"/>
    </source>
</evidence>
<proteinExistence type="predicted"/>
<evidence type="ECO:0000259" key="17">
    <source>
        <dbReference type="PROSITE" id="PS01180"/>
    </source>
</evidence>
<keyword evidence="9 14" id="KW-0482">Metalloprotease</keyword>
<protein>
    <recommendedName>
        <fullName evidence="12">Zinc metalloproteinase</fullName>
    </recommendedName>
</protein>
<keyword evidence="11" id="KW-0325">Glycoprotein</keyword>
<comment type="cofactor">
    <cofactor evidence="14 15">
        <name>Zn(2+)</name>
        <dbReference type="ChEBI" id="CHEBI:29105"/>
    </cofactor>
    <text evidence="14 15">Binds 1 zinc ion per subunit.</text>
</comment>
<keyword evidence="19" id="KW-1185">Reference proteome</keyword>
<evidence type="ECO:0000256" key="5">
    <source>
        <dbReference type="ARBA" id="ARBA00022723"/>
    </source>
</evidence>
<evidence type="ECO:0000256" key="16">
    <source>
        <dbReference type="SAM" id="MobiDB-lite"/>
    </source>
</evidence>
<dbReference type="InterPro" id="IPR034035">
    <property type="entry name" value="Astacin-like_dom"/>
</dbReference>
<evidence type="ECO:0000256" key="11">
    <source>
        <dbReference type="ARBA" id="ARBA00023180"/>
    </source>
</evidence>
<feature type="signal peptide" evidence="12 15">
    <location>
        <begin position="1"/>
        <end position="16"/>
    </location>
</feature>
<dbReference type="InterPro" id="IPR017050">
    <property type="entry name" value="Metallopeptidase_nem"/>
</dbReference>
<evidence type="ECO:0000256" key="10">
    <source>
        <dbReference type="ARBA" id="ARBA00023157"/>
    </source>
</evidence>
<dbReference type="SUPFAM" id="SSF55486">
    <property type="entry name" value="Metalloproteases ('zincins'), catalytic domain"/>
    <property type="match status" value="1"/>
</dbReference>
<evidence type="ECO:0000256" key="6">
    <source>
        <dbReference type="ARBA" id="ARBA00022729"/>
    </source>
</evidence>
<dbReference type="GO" id="GO:0008270">
    <property type="term" value="F:zinc ion binding"/>
    <property type="evidence" value="ECO:0007669"/>
    <property type="project" value="UniProtKB-UniRule"/>
</dbReference>
<evidence type="ECO:0000256" key="12">
    <source>
        <dbReference type="PIRNR" id="PIRNR036365"/>
    </source>
</evidence>
<dbReference type="PROSITE" id="PS51864">
    <property type="entry name" value="ASTACIN"/>
    <property type="match status" value="1"/>
</dbReference>
<dbReference type="GO" id="GO:0004222">
    <property type="term" value="F:metalloendopeptidase activity"/>
    <property type="evidence" value="ECO:0007669"/>
    <property type="project" value="UniProtKB-UniRule"/>
</dbReference>
<keyword evidence="3" id="KW-0245">EGF-like domain</keyword>
<reference evidence="20" key="1">
    <citation type="submission" date="2016-11" db="UniProtKB">
        <authorList>
            <consortium name="WormBaseParasite"/>
        </authorList>
    </citation>
    <scope>IDENTIFICATION</scope>
</reference>
<feature type="binding site" evidence="14">
    <location>
        <position position="251"/>
    </location>
    <ligand>
        <name>Zn(2+)</name>
        <dbReference type="ChEBI" id="CHEBI:29105"/>
        <note>catalytic</note>
    </ligand>
</feature>
<dbReference type="Pfam" id="PF01400">
    <property type="entry name" value="Astacin"/>
    <property type="match status" value="1"/>
</dbReference>
<dbReference type="Gene3D" id="3.40.390.10">
    <property type="entry name" value="Collagenase (Catalytic Domain)"/>
    <property type="match status" value="1"/>
</dbReference>
<dbReference type="SMART" id="SM00235">
    <property type="entry name" value="ZnMc"/>
    <property type="match status" value="1"/>
</dbReference>
<dbReference type="InterPro" id="IPR001506">
    <property type="entry name" value="Peptidase_M12A"/>
</dbReference>
<evidence type="ECO:0000259" key="18">
    <source>
        <dbReference type="PROSITE" id="PS51864"/>
    </source>
</evidence>
<dbReference type="InterPro" id="IPR024079">
    <property type="entry name" value="MetalloPept_cat_dom_sf"/>
</dbReference>
<dbReference type="SUPFAM" id="SSF49854">
    <property type="entry name" value="Spermadhesin, CUB domain"/>
    <property type="match status" value="1"/>
</dbReference>
<feature type="domain" description="Peptidase M12A" evidence="18">
    <location>
        <begin position="147"/>
        <end position="352"/>
    </location>
</feature>
<evidence type="ECO:0000256" key="15">
    <source>
        <dbReference type="RuleBase" id="RU361183"/>
    </source>
</evidence>
<keyword evidence="2 12" id="KW-0964">Secreted</keyword>
<feature type="region of interest" description="Disordered" evidence="16">
    <location>
        <begin position="529"/>
        <end position="584"/>
    </location>
</feature>
<evidence type="ECO:0000313" key="19">
    <source>
        <dbReference type="Proteomes" id="UP000095287"/>
    </source>
</evidence>
<dbReference type="Gene3D" id="2.60.120.290">
    <property type="entry name" value="Spermadhesin, CUB domain"/>
    <property type="match status" value="1"/>
</dbReference>
<evidence type="ECO:0000256" key="3">
    <source>
        <dbReference type="ARBA" id="ARBA00022536"/>
    </source>
</evidence>
<dbReference type="InterPro" id="IPR035914">
    <property type="entry name" value="Sperma_CUB_dom_sf"/>
</dbReference>
<keyword evidence="4 14" id="KW-0645">Protease</keyword>
<comment type="caution">
    <text evidence="13">Lacks conserved residue(s) required for the propagation of feature annotation.</text>
</comment>
<feature type="binding site" evidence="14">
    <location>
        <position position="247"/>
    </location>
    <ligand>
        <name>Zn(2+)</name>
        <dbReference type="ChEBI" id="CHEBI:29105"/>
        <note>catalytic</note>
    </ligand>
</feature>
<comment type="subcellular location">
    <subcellularLocation>
        <location evidence="1 12">Secreted</location>
    </subcellularLocation>
</comment>
<keyword evidence="5 14" id="KW-0479">Metal-binding</keyword>
<dbReference type="CDD" id="cd00041">
    <property type="entry name" value="CUB"/>
    <property type="match status" value="1"/>
</dbReference>
<keyword evidence="8 14" id="KW-0862">Zinc</keyword>
<dbReference type="PRINTS" id="PR00480">
    <property type="entry name" value="ASTACIN"/>
</dbReference>
<dbReference type="AlphaFoldDB" id="A0A1I7Y392"/>
<keyword evidence="6 12" id="KW-0732">Signal</keyword>
<dbReference type="InterPro" id="IPR000859">
    <property type="entry name" value="CUB_dom"/>
</dbReference>
<dbReference type="GO" id="GO:0006508">
    <property type="term" value="P:proteolysis"/>
    <property type="evidence" value="ECO:0007669"/>
    <property type="project" value="UniProtKB-KW"/>
</dbReference>
<evidence type="ECO:0000256" key="1">
    <source>
        <dbReference type="ARBA" id="ARBA00004613"/>
    </source>
</evidence>
<dbReference type="PANTHER" id="PTHR10127">
    <property type="entry name" value="DISCOIDIN, CUB, EGF, LAMININ , AND ZINC METALLOPROTEASE DOMAIN CONTAINING"/>
    <property type="match status" value="1"/>
</dbReference>
<evidence type="ECO:0000256" key="7">
    <source>
        <dbReference type="ARBA" id="ARBA00022801"/>
    </source>
</evidence>
<evidence type="ECO:0000256" key="13">
    <source>
        <dbReference type="PROSITE-ProRule" id="PRU00059"/>
    </source>
</evidence>
<feature type="compositionally biased region" description="Low complexity" evidence="16">
    <location>
        <begin position="533"/>
        <end position="584"/>
    </location>
</feature>
<dbReference type="GO" id="GO:0018996">
    <property type="term" value="P:molting cycle, collagen and cuticulin-based cuticle"/>
    <property type="evidence" value="ECO:0007669"/>
    <property type="project" value="InterPro"/>
</dbReference>
<dbReference type="PIRSF" id="PIRSF036365">
    <property type="entry name" value="Astacin_nematoda"/>
    <property type="match status" value="1"/>
</dbReference>
<feature type="binding site" evidence="14">
    <location>
        <position position="257"/>
    </location>
    <ligand>
        <name>Zn(2+)</name>
        <dbReference type="ChEBI" id="CHEBI:29105"/>
        <note>catalytic</note>
    </ligand>
</feature>
<accession>A0A1I7Y392</accession>
<dbReference type="InterPro" id="IPR006026">
    <property type="entry name" value="Peptidase_Metallo"/>
</dbReference>
<dbReference type="PANTHER" id="PTHR10127:SF780">
    <property type="entry name" value="METALLOENDOPEPTIDASE"/>
    <property type="match status" value="1"/>
</dbReference>
<keyword evidence="7 14" id="KW-0378">Hydrolase</keyword>
<evidence type="ECO:0000256" key="2">
    <source>
        <dbReference type="ARBA" id="ARBA00022525"/>
    </source>
</evidence>
<dbReference type="WBParaSite" id="L893_g12214.t1">
    <property type="protein sequence ID" value="L893_g12214.t1"/>
    <property type="gene ID" value="L893_g12214"/>
</dbReference>
<evidence type="ECO:0000256" key="9">
    <source>
        <dbReference type="ARBA" id="ARBA00023049"/>
    </source>
</evidence>
<dbReference type="GO" id="GO:0005576">
    <property type="term" value="C:extracellular region"/>
    <property type="evidence" value="ECO:0007669"/>
    <property type="project" value="UniProtKB-SubCell"/>
</dbReference>
<feature type="domain" description="CUB" evidence="17">
    <location>
        <begin position="399"/>
        <end position="528"/>
    </location>
</feature>
<evidence type="ECO:0000256" key="4">
    <source>
        <dbReference type="ARBA" id="ARBA00022670"/>
    </source>
</evidence>
<feature type="active site" evidence="14">
    <location>
        <position position="248"/>
    </location>
</feature>
<dbReference type="PROSITE" id="PS51257">
    <property type="entry name" value="PROKAR_LIPOPROTEIN"/>
    <property type="match status" value="1"/>
</dbReference>
<evidence type="ECO:0000256" key="8">
    <source>
        <dbReference type="ARBA" id="ARBA00022833"/>
    </source>
</evidence>
<dbReference type="CDD" id="cd04280">
    <property type="entry name" value="ZnMc_astacin_like"/>
    <property type="match status" value="1"/>
</dbReference>
<sequence length="584" mass="65466">MRLLPILCCLWASACCFSIGGGQQGPNGAPLRGKELWKTVSDMSPEDVDEVARIIAENSEKVGDRVKMEHAAIYEQNRLAINKAKEHVQELKKSMRPIPGGLPPSIPEINMRSGLEEVLIEGDIVMTPEQARNYFGVGLEGRRSKRQAYQPKRFPDSLWKNGFYYSFHPYMNQKSHDVVHEAVAFWQENTCVKFHETNDPNNAPVKPVIQFFPGAGCNSYMGRVSNVATQIINLQQNYCEEFSVAAHEIAHALGFMHEQSRSDRDQYITVDLTKVEAQWAYSYDKYDEKENDNYGMQYDYGSVMHYQENFFAINQRDTVMYAKDPDYQLSLGAAIGPMFGDVYEMNMLYSCYERCKDSGTVCKNEGMPNPNKCDECQCPSGFGGKDCSEREAPSHGLTCGETLAAGADWQTLESSGVVGAGNYDSNQGNRYDPYRCTWHITAPEGKVIEYEVTFIGTKNQRNDMLCYPVCNFGGLKIKGQEKTWKPEGMKLCCSKQLNKIRTTASNLLIIQPYNLLLYTDFSLQYRIKDDGQPPVSTKSTPPVSTESTSPVSTKSTPPVSTESTPESTKTTTTTVRTTTTTSSN</sequence>
<name>A0A1I7Y392_9BILA</name>
<dbReference type="Proteomes" id="UP000095287">
    <property type="component" value="Unplaced"/>
</dbReference>